<reference evidence="3 4" key="1">
    <citation type="journal article" date="2018" name="Sci. Rep.">
        <title>Raphidocelis subcapitata (=Pseudokirchneriella subcapitata) provides an insight into genome evolution and environmental adaptations in the Sphaeropleales.</title>
        <authorList>
            <person name="Suzuki S."/>
            <person name="Yamaguchi H."/>
            <person name="Nakajima N."/>
            <person name="Kawachi M."/>
        </authorList>
    </citation>
    <scope>NUCLEOTIDE SEQUENCE [LARGE SCALE GENOMIC DNA]</scope>
    <source>
        <strain evidence="3 4">NIES-35</strain>
    </source>
</reference>
<feature type="compositionally biased region" description="Low complexity" evidence="2">
    <location>
        <begin position="388"/>
        <end position="417"/>
    </location>
</feature>
<organism evidence="3 4">
    <name type="scientific">Raphidocelis subcapitata</name>
    <dbReference type="NCBI Taxonomy" id="307507"/>
    <lineage>
        <taxon>Eukaryota</taxon>
        <taxon>Viridiplantae</taxon>
        <taxon>Chlorophyta</taxon>
        <taxon>core chlorophytes</taxon>
        <taxon>Chlorophyceae</taxon>
        <taxon>CS clade</taxon>
        <taxon>Sphaeropleales</taxon>
        <taxon>Selenastraceae</taxon>
        <taxon>Raphidocelis</taxon>
    </lineage>
</organism>
<dbReference type="InParanoid" id="A0A2V0NZ92"/>
<comment type="caution">
    <text evidence="3">The sequence shown here is derived from an EMBL/GenBank/DDBJ whole genome shotgun (WGS) entry which is preliminary data.</text>
</comment>
<sequence>MLGLFGLVGGAALEIRRLRGRGSGNDAQTRELKKAIEQYAQDLERERRAALAASRRADNMEEAAAALRQTAETLGRQREELAQQNAELLLTNLALDDHAQKLQGEANQLALVNRRLTDQLEELSAARDADAERFASDVAALRDRVADVLKRMFSNEIGDEEAVEALRELGCEVRFVPAGRQGRRGSRQEASEPSALTYVFEPPRLVLEDPARLARLMQAARSSSNASPRRLEGPTSGGNLTPRIAGGAGGAPAMQASLTMVGGSGAGGGSGSSTGVPRFVLSWLGGPADASGSGVAASAPDVVRGAAADAPAKDAAAAAVAAAPGGSPVKAAFGGKVAPASKGPAHIEPQNGTLVFSPQAKGKAGHKSRLGLSLADAAGVFKRGGTSGAQAAPSIAAPAAVRAGAADSGSDVSSSRDLVPSRK</sequence>
<feature type="coiled-coil region" evidence="1">
    <location>
        <begin position="29"/>
        <end position="133"/>
    </location>
</feature>
<feature type="region of interest" description="Disordered" evidence="2">
    <location>
        <begin position="218"/>
        <end position="238"/>
    </location>
</feature>
<evidence type="ECO:0000313" key="4">
    <source>
        <dbReference type="Proteomes" id="UP000247498"/>
    </source>
</evidence>
<keyword evidence="1" id="KW-0175">Coiled coil</keyword>
<gene>
    <name evidence="3" type="ORF">Rsub_05008</name>
</gene>
<evidence type="ECO:0000256" key="1">
    <source>
        <dbReference type="SAM" id="Coils"/>
    </source>
</evidence>
<evidence type="ECO:0000256" key="2">
    <source>
        <dbReference type="SAM" id="MobiDB-lite"/>
    </source>
</evidence>
<accession>A0A2V0NZ92</accession>
<dbReference type="AlphaFoldDB" id="A0A2V0NZ92"/>
<keyword evidence="4" id="KW-1185">Reference proteome</keyword>
<evidence type="ECO:0000313" key="3">
    <source>
        <dbReference type="EMBL" id="GBF92639.1"/>
    </source>
</evidence>
<feature type="region of interest" description="Disordered" evidence="2">
    <location>
        <begin position="383"/>
        <end position="423"/>
    </location>
</feature>
<dbReference type="Proteomes" id="UP000247498">
    <property type="component" value="Unassembled WGS sequence"/>
</dbReference>
<proteinExistence type="predicted"/>
<dbReference type="OrthoDB" id="10663636at2759"/>
<feature type="compositionally biased region" description="Low complexity" evidence="2">
    <location>
        <begin position="219"/>
        <end position="228"/>
    </location>
</feature>
<dbReference type="EMBL" id="BDRX01000034">
    <property type="protein sequence ID" value="GBF92639.1"/>
    <property type="molecule type" value="Genomic_DNA"/>
</dbReference>
<name>A0A2V0NZ92_9CHLO</name>
<feature type="region of interest" description="Disordered" evidence="2">
    <location>
        <begin position="341"/>
        <end position="362"/>
    </location>
</feature>
<protein>
    <submittedName>
        <fullName evidence="3">Uncharacterized protein</fullName>
    </submittedName>
</protein>